<proteinExistence type="predicted"/>
<dbReference type="EMBL" id="BK016175">
    <property type="protein sequence ID" value="DAF99963.1"/>
    <property type="molecule type" value="Genomic_DNA"/>
</dbReference>
<protein>
    <submittedName>
        <fullName evidence="1">Uncharacterized protein</fullName>
    </submittedName>
</protein>
<name>A0A8S5UZT9_9CAUD</name>
<reference evidence="1" key="1">
    <citation type="journal article" date="2021" name="Proc. Natl. Acad. Sci. U.S.A.">
        <title>A Catalog of Tens of Thousands of Viruses from Human Metagenomes Reveals Hidden Associations with Chronic Diseases.</title>
        <authorList>
            <person name="Tisza M.J."/>
            <person name="Buck C.B."/>
        </authorList>
    </citation>
    <scope>NUCLEOTIDE SEQUENCE</scope>
    <source>
        <strain evidence="1">CtGk74</strain>
    </source>
</reference>
<accession>A0A8S5UZT9</accession>
<sequence length="116" mass="13047">MRVQGNGSPAAVTVESYWPMPGYVEVRVRENVKDITPTDDENAAPRYEYDEYVFHVKQRDGLQQEIENNLAGWIQTGRMLEVNDRASTVQDMKTEIANAITPAALDAAYREGVNSI</sequence>
<evidence type="ECO:0000313" key="1">
    <source>
        <dbReference type="EMBL" id="DAF99963.1"/>
    </source>
</evidence>
<organism evidence="1">
    <name type="scientific">Myoviridae sp. ctGk74</name>
    <dbReference type="NCBI Taxonomy" id="2825073"/>
    <lineage>
        <taxon>Viruses</taxon>
        <taxon>Duplodnaviria</taxon>
        <taxon>Heunggongvirae</taxon>
        <taxon>Uroviricota</taxon>
        <taxon>Caudoviricetes</taxon>
    </lineage>
</organism>